<accession>A0A1M5VV32</accession>
<evidence type="ECO:0008006" key="4">
    <source>
        <dbReference type="Google" id="ProtNLM"/>
    </source>
</evidence>
<feature type="transmembrane region" description="Helical" evidence="1">
    <location>
        <begin position="186"/>
        <end position="211"/>
    </location>
</feature>
<feature type="transmembrane region" description="Helical" evidence="1">
    <location>
        <begin position="119"/>
        <end position="145"/>
    </location>
</feature>
<dbReference type="Proteomes" id="UP000184212">
    <property type="component" value="Unassembled WGS sequence"/>
</dbReference>
<organism evidence="2 3">
    <name type="scientific">Chryseolinea serpens</name>
    <dbReference type="NCBI Taxonomy" id="947013"/>
    <lineage>
        <taxon>Bacteria</taxon>
        <taxon>Pseudomonadati</taxon>
        <taxon>Bacteroidota</taxon>
        <taxon>Cytophagia</taxon>
        <taxon>Cytophagales</taxon>
        <taxon>Fulvivirgaceae</taxon>
        <taxon>Chryseolinea</taxon>
    </lineage>
</organism>
<feature type="transmembrane region" description="Helical" evidence="1">
    <location>
        <begin position="247"/>
        <end position="268"/>
    </location>
</feature>
<evidence type="ECO:0000313" key="2">
    <source>
        <dbReference type="EMBL" id="SHH79058.1"/>
    </source>
</evidence>
<evidence type="ECO:0000256" key="1">
    <source>
        <dbReference type="SAM" id="Phobius"/>
    </source>
</evidence>
<dbReference type="AlphaFoldDB" id="A0A1M5VV32"/>
<keyword evidence="1" id="KW-1133">Transmembrane helix</keyword>
<keyword evidence="1" id="KW-0472">Membrane</keyword>
<dbReference type="OrthoDB" id="649667at2"/>
<evidence type="ECO:0000313" key="3">
    <source>
        <dbReference type="Proteomes" id="UP000184212"/>
    </source>
</evidence>
<name>A0A1M5VV32_9BACT</name>
<protein>
    <recommendedName>
        <fullName evidence="4">Dolichyl-phosphate-mannose-protein mannosyltransferase</fullName>
    </recommendedName>
</protein>
<gene>
    <name evidence="2" type="ORF">SAMN04488109_5435</name>
</gene>
<dbReference type="STRING" id="947013.SAMN04488109_5435"/>
<feature type="transmembrane region" description="Helical" evidence="1">
    <location>
        <begin position="297"/>
        <end position="316"/>
    </location>
</feature>
<keyword evidence="3" id="KW-1185">Reference proteome</keyword>
<feature type="transmembrane region" description="Helical" evidence="1">
    <location>
        <begin position="14"/>
        <end position="33"/>
    </location>
</feature>
<proteinExistence type="predicted"/>
<sequence>MFIPTTPSSSRNKAAYTVLLVLIVAWMATYPIYQNFYRGEAVEQYQRFLDWKAGNSMFYNPWQYRILCYEIVEGTYQVLDHTVFKLIHFREPQLNLPGNTSDKNEVTQKLLALAQQPEFIKYSIVFIGFRFLQNALIFGLAFVYFSHFVKTRAVVVLSIMFIPIMMGNAVVDSDLSFNTYMDNTLYLLAGLVIVKGYNDWWILLITIVGALNRETSMLIPALYFCSKVDWTAWPNFKKLFFTDLKPLMVAALSMICFIAIFVAIRAHFGYRPQTDWRVPAGLPMLKMNLFSGVSVKTYMEMYGVFGFLPIWCLFLFKEMNPYLKIFFILIVPVWFGVHVISVVAYQSRLYLVPTLLIFFPAVLQHIENQIQARQRLA</sequence>
<feature type="transmembrane region" description="Helical" evidence="1">
    <location>
        <begin position="349"/>
        <end position="366"/>
    </location>
</feature>
<feature type="transmembrane region" description="Helical" evidence="1">
    <location>
        <begin position="323"/>
        <end position="343"/>
    </location>
</feature>
<keyword evidence="1" id="KW-0812">Transmembrane</keyword>
<reference evidence="2 3" key="1">
    <citation type="submission" date="2016-11" db="EMBL/GenBank/DDBJ databases">
        <authorList>
            <person name="Jaros S."/>
            <person name="Januszkiewicz K."/>
            <person name="Wedrychowicz H."/>
        </authorList>
    </citation>
    <scope>NUCLEOTIDE SEQUENCE [LARGE SCALE GENOMIC DNA]</scope>
    <source>
        <strain evidence="2 3">DSM 24574</strain>
    </source>
</reference>
<feature type="transmembrane region" description="Helical" evidence="1">
    <location>
        <begin position="152"/>
        <end position="171"/>
    </location>
</feature>
<dbReference type="RefSeq" id="WP_143165104.1">
    <property type="nucleotide sequence ID" value="NZ_FQWQ01000004.1"/>
</dbReference>
<dbReference type="EMBL" id="FQWQ01000004">
    <property type="protein sequence ID" value="SHH79058.1"/>
    <property type="molecule type" value="Genomic_DNA"/>
</dbReference>